<dbReference type="SUPFAM" id="SSF54523">
    <property type="entry name" value="Pili subunits"/>
    <property type="match status" value="1"/>
</dbReference>
<dbReference type="InterPro" id="IPR012902">
    <property type="entry name" value="N_methyl_site"/>
</dbReference>
<dbReference type="RefSeq" id="WP_168609599.1">
    <property type="nucleotide sequence ID" value="NZ_JAAZQD010000004.1"/>
</dbReference>
<keyword evidence="6" id="KW-1185">Reference proteome</keyword>
<sequence length="153" mass="15924">MGHQTKKQAAPSYARGFTLIELMIVVAIIAILTAIGISVYQESIAKSELSEALTISDGLKTSVAEYDHQVGSCPAAGDGGILTPASYGGKYVASASVSGSSGNCVITTLMRSNTVAQKLRGKKVVFTMTANSGTAEWKCTSDAPVSYLPQVCR</sequence>
<keyword evidence="4" id="KW-0812">Transmembrane</keyword>
<name>A0A846ZPU3_9GAMM</name>
<dbReference type="Pfam" id="PF07963">
    <property type="entry name" value="N_methyl"/>
    <property type="match status" value="1"/>
</dbReference>
<keyword evidence="3" id="KW-0281">Fimbrium</keyword>
<evidence type="ECO:0000313" key="6">
    <source>
        <dbReference type="Proteomes" id="UP000541636"/>
    </source>
</evidence>
<evidence type="ECO:0000256" key="2">
    <source>
        <dbReference type="ARBA" id="ARBA00022481"/>
    </source>
</evidence>
<comment type="similarity">
    <text evidence="1 3">Belongs to the N-Me-Phe pilin family.</text>
</comment>
<dbReference type="Gene3D" id="3.30.700.10">
    <property type="entry name" value="Glycoprotein, Type 4 Pilin"/>
    <property type="match status" value="1"/>
</dbReference>
<dbReference type="Proteomes" id="UP000541636">
    <property type="component" value="Unassembled WGS sequence"/>
</dbReference>
<reference evidence="5 6" key="1">
    <citation type="journal article" date="2017" name="Int. J. Syst. Evol. Microbiol.">
        <title>Oleiagrimonas citrea sp. nov., a marine bacterium isolated from tidal flat sediment and emended description of the genus Oleiagrimonas Fang et al. 2015 and Oleiagrimonas soli.</title>
        <authorList>
            <person name="Yang S.H."/>
            <person name="Seo H.S."/>
            <person name="Seong C.N."/>
            <person name="Kwon K.K."/>
        </authorList>
    </citation>
    <scope>NUCLEOTIDE SEQUENCE [LARGE SCALE GENOMIC DNA]</scope>
    <source>
        <strain evidence="5 6">MEBiC09124</strain>
    </source>
</reference>
<keyword evidence="2" id="KW-0488">Methylation</keyword>
<evidence type="ECO:0000256" key="4">
    <source>
        <dbReference type="SAM" id="Phobius"/>
    </source>
</evidence>
<dbReference type="PROSITE" id="PS00409">
    <property type="entry name" value="PROKAR_NTER_METHYL"/>
    <property type="match status" value="1"/>
</dbReference>
<dbReference type="Pfam" id="PF00114">
    <property type="entry name" value="Pilin"/>
    <property type="match status" value="1"/>
</dbReference>
<evidence type="ECO:0000256" key="1">
    <source>
        <dbReference type="ARBA" id="ARBA00005233"/>
    </source>
</evidence>
<accession>A0A846ZPU3</accession>
<proteinExistence type="inferred from homology"/>
<organism evidence="5 6">
    <name type="scientific">Oleiagrimonas citrea</name>
    <dbReference type="NCBI Taxonomy" id="1665687"/>
    <lineage>
        <taxon>Bacteria</taxon>
        <taxon>Pseudomonadati</taxon>
        <taxon>Pseudomonadota</taxon>
        <taxon>Gammaproteobacteria</taxon>
        <taxon>Lysobacterales</taxon>
        <taxon>Rhodanobacteraceae</taxon>
        <taxon>Oleiagrimonas</taxon>
    </lineage>
</organism>
<protein>
    <submittedName>
        <fullName evidence="5">Prepilin-type N-terminal cleavage/methylation domain-containing protein</fullName>
    </submittedName>
</protein>
<keyword evidence="4" id="KW-0472">Membrane</keyword>
<gene>
    <name evidence="5" type="ORF">HF690_11970</name>
</gene>
<keyword evidence="4" id="KW-1133">Transmembrane helix</keyword>
<feature type="transmembrane region" description="Helical" evidence="4">
    <location>
        <begin position="20"/>
        <end position="40"/>
    </location>
</feature>
<dbReference type="InterPro" id="IPR045584">
    <property type="entry name" value="Pilin-like"/>
</dbReference>
<dbReference type="NCBIfam" id="TIGR02532">
    <property type="entry name" value="IV_pilin_GFxxxE"/>
    <property type="match status" value="1"/>
</dbReference>
<comment type="caution">
    <text evidence="5">The sequence shown here is derived from an EMBL/GenBank/DDBJ whole genome shotgun (WGS) entry which is preliminary data.</text>
</comment>
<dbReference type="AlphaFoldDB" id="A0A846ZPU3"/>
<evidence type="ECO:0000256" key="3">
    <source>
        <dbReference type="RuleBase" id="RU000389"/>
    </source>
</evidence>
<dbReference type="InterPro" id="IPR001082">
    <property type="entry name" value="Pilin"/>
</dbReference>
<dbReference type="GO" id="GO:0009289">
    <property type="term" value="C:pilus"/>
    <property type="evidence" value="ECO:0007669"/>
    <property type="project" value="InterPro"/>
</dbReference>
<dbReference type="GO" id="GO:0007155">
    <property type="term" value="P:cell adhesion"/>
    <property type="evidence" value="ECO:0007669"/>
    <property type="project" value="InterPro"/>
</dbReference>
<dbReference type="EMBL" id="JAAZQD010000004">
    <property type="protein sequence ID" value="NKZ39667.1"/>
    <property type="molecule type" value="Genomic_DNA"/>
</dbReference>
<evidence type="ECO:0000313" key="5">
    <source>
        <dbReference type="EMBL" id="NKZ39667.1"/>
    </source>
</evidence>